<dbReference type="AlphaFoldDB" id="A0AAD5T5A2"/>
<dbReference type="PROSITE" id="PS52027">
    <property type="entry name" value="ZF_C2HC_C3H"/>
    <property type="match status" value="1"/>
</dbReference>
<keyword evidence="10" id="KW-1185">Reference proteome</keyword>
<evidence type="ECO:0000256" key="7">
    <source>
        <dbReference type="SAM" id="MobiDB-lite"/>
    </source>
</evidence>
<sequence>MALHQHKCLRKQLSSASLSLSETNLHTSSPPKPQFQSTRATGVFGGGFKATITKRSLSDIPTNLQSKSSISSSANSLTDTHLLQSAQTQQSRFQKIDNFSNGPFAQQQVQQPKQTLKRIPSLNNRVPVAAESYPISSSPIKTKQPIKMTVTDGFIDYARPVGTPPINSSKSPIANHKLSSKESGNTWLEQEFPQDIENDPDIAVEIERIPCPICQRKFAGEDRLEKHIEACSKIKKQRKVFDATKHRVKGTELEQYALKKIISDPIGSKKNEDAGGSKNKLLLKKQNWRVKHDSFIRMVRSNKTPHDGTAVGPTEPDPDYVQCEHCGRRFNETAAERHIPICANTKHRPRGAAARGGGSIGAAVAEDEARMRKRLDFKPPIPKTKKGSPESKSPERRK</sequence>
<evidence type="ECO:0000313" key="9">
    <source>
        <dbReference type="EMBL" id="KAJ3131517.1"/>
    </source>
</evidence>
<evidence type="ECO:0000256" key="2">
    <source>
        <dbReference type="ARBA" id="ARBA00022723"/>
    </source>
</evidence>
<keyword evidence="3 6" id="KW-0863">Zinc-finger</keyword>
<keyword evidence="5" id="KW-0175">Coiled coil</keyword>
<evidence type="ECO:0000259" key="8">
    <source>
        <dbReference type="PROSITE" id="PS52027"/>
    </source>
</evidence>
<evidence type="ECO:0000256" key="1">
    <source>
        <dbReference type="ARBA" id="ARBA00010843"/>
    </source>
</evidence>
<protein>
    <recommendedName>
        <fullName evidence="8">C2HC/C3H-type domain-containing protein</fullName>
    </recommendedName>
</protein>
<keyword evidence="2" id="KW-0479">Metal-binding</keyword>
<accession>A0AAD5T5A2</accession>
<dbReference type="PANTHER" id="PTHR14649:SF1">
    <property type="entry name" value="ZINC FINGER C2HC DOMAIN-CONTAINING PROTEIN 1C"/>
    <property type="match status" value="1"/>
</dbReference>
<comment type="caution">
    <text evidence="9">The sequence shown here is derived from an EMBL/GenBank/DDBJ whole genome shotgun (WGS) entry which is preliminary data.</text>
</comment>
<keyword evidence="4" id="KW-0862">Zinc</keyword>
<feature type="domain" description="C2HC/C3H-type" evidence="8">
    <location>
        <begin position="319"/>
        <end position="348"/>
    </location>
</feature>
<proteinExistence type="inferred from homology"/>
<evidence type="ECO:0000256" key="3">
    <source>
        <dbReference type="ARBA" id="ARBA00022771"/>
    </source>
</evidence>
<dbReference type="InterPro" id="IPR026104">
    <property type="entry name" value="ZNF_C2HC_dom_1C"/>
</dbReference>
<name>A0AAD5T5A2_9FUNG</name>
<comment type="similarity">
    <text evidence="1">Belongs to the ZC2HC1 family.</text>
</comment>
<dbReference type="GO" id="GO:0008270">
    <property type="term" value="F:zinc ion binding"/>
    <property type="evidence" value="ECO:0007669"/>
    <property type="project" value="UniProtKB-KW"/>
</dbReference>
<evidence type="ECO:0000256" key="6">
    <source>
        <dbReference type="PROSITE-ProRule" id="PRU01371"/>
    </source>
</evidence>
<dbReference type="EMBL" id="JADGJH010000292">
    <property type="protein sequence ID" value="KAJ3131517.1"/>
    <property type="molecule type" value="Genomic_DNA"/>
</dbReference>
<feature type="region of interest" description="Disordered" evidence="7">
    <location>
        <begin position="348"/>
        <end position="398"/>
    </location>
</feature>
<feature type="region of interest" description="Disordered" evidence="7">
    <location>
        <begin position="20"/>
        <end position="40"/>
    </location>
</feature>
<organism evidence="9 10">
    <name type="scientific">Physocladia obscura</name>
    <dbReference type="NCBI Taxonomy" id="109957"/>
    <lineage>
        <taxon>Eukaryota</taxon>
        <taxon>Fungi</taxon>
        <taxon>Fungi incertae sedis</taxon>
        <taxon>Chytridiomycota</taxon>
        <taxon>Chytridiomycota incertae sedis</taxon>
        <taxon>Chytridiomycetes</taxon>
        <taxon>Chytridiales</taxon>
        <taxon>Chytriomycetaceae</taxon>
        <taxon>Physocladia</taxon>
    </lineage>
</organism>
<feature type="compositionally biased region" description="Basic and acidic residues" evidence="7">
    <location>
        <begin position="367"/>
        <end position="377"/>
    </location>
</feature>
<dbReference type="InterPro" id="IPR049899">
    <property type="entry name" value="Znf_C2HC_C3H"/>
</dbReference>
<evidence type="ECO:0000256" key="5">
    <source>
        <dbReference type="ARBA" id="ARBA00023054"/>
    </source>
</evidence>
<evidence type="ECO:0000256" key="4">
    <source>
        <dbReference type="ARBA" id="ARBA00022833"/>
    </source>
</evidence>
<feature type="compositionally biased region" description="Basic and acidic residues" evidence="7">
    <location>
        <begin position="387"/>
        <end position="398"/>
    </location>
</feature>
<evidence type="ECO:0000313" key="10">
    <source>
        <dbReference type="Proteomes" id="UP001211907"/>
    </source>
</evidence>
<dbReference type="Proteomes" id="UP001211907">
    <property type="component" value="Unassembled WGS sequence"/>
</dbReference>
<gene>
    <name evidence="9" type="ORF">HK100_006289</name>
</gene>
<reference evidence="9" key="1">
    <citation type="submission" date="2020-05" db="EMBL/GenBank/DDBJ databases">
        <title>Phylogenomic resolution of chytrid fungi.</title>
        <authorList>
            <person name="Stajich J.E."/>
            <person name="Amses K."/>
            <person name="Simmons R."/>
            <person name="Seto K."/>
            <person name="Myers J."/>
            <person name="Bonds A."/>
            <person name="Quandt C.A."/>
            <person name="Barry K."/>
            <person name="Liu P."/>
            <person name="Grigoriev I."/>
            <person name="Longcore J.E."/>
            <person name="James T.Y."/>
        </authorList>
    </citation>
    <scope>NUCLEOTIDE SEQUENCE</scope>
    <source>
        <strain evidence="9">JEL0513</strain>
    </source>
</reference>
<dbReference type="Pfam" id="PF13913">
    <property type="entry name" value="zf-C2HC_2"/>
    <property type="match status" value="2"/>
</dbReference>
<dbReference type="Gene3D" id="3.30.160.60">
    <property type="entry name" value="Classic Zinc Finger"/>
    <property type="match status" value="2"/>
</dbReference>
<dbReference type="PANTHER" id="PTHR14649">
    <property type="entry name" value="ZINC FINGER C2HC DOMAIN-CONTAINING PROTEIN 1C"/>
    <property type="match status" value="1"/>
</dbReference>